<dbReference type="Gene3D" id="3.40.50.300">
    <property type="entry name" value="P-loop containing nucleotide triphosphate hydrolases"/>
    <property type="match status" value="1"/>
</dbReference>
<feature type="binding site" evidence="5">
    <location>
        <begin position="663"/>
        <end position="670"/>
    </location>
    <ligand>
        <name>ATP</name>
        <dbReference type="ChEBI" id="CHEBI:30616"/>
    </ligand>
</feature>
<evidence type="ECO:0000313" key="9">
    <source>
        <dbReference type="EMBL" id="QQA00963.1"/>
    </source>
</evidence>
<dbReference type="Pfam" id="PF09397">
    <property type="entry name" value="FtsK_gamma"/>
    <property type="match status" value="1"/>
</dbReference>
<keyword evidence="7" id="KW-0472">Membrane</keyword>
<dbReference type="SMART" id="SM00382">
    <property type="entry name" value="AAA"/>
    <property type="match status" value="1"/>
</dbReference>
<dbReference type="KEGG" id="tper:IWA51_12035"/>
<dbReference type="AlphaFoldDB" id="A0A7T3RD79"/>
<reference evidence="9 10" key="1">
    <citation type="submission" date="2020-11" db="EMBL/GenBank/DDBJ databases">
        <title>Treponema Peruensis nv. sp., first commensal Treponema isolated from human feces.</title>
        <authorList>
            <person name="Belkhou C."/>
            <person name="Raes J."/>
        </authorList>
    </citation>
    <scope>NUCLEOTIDE SEQUENCE [LARGE SCALE GENOMIC DNA]</scope>
    <source>
        <strain evidence="9 10">RCC2812</strain>
    </source>
</reference>
<dbReference type="SUPFAM" id="SSF52540">
    <property type="entry name" value="P-loop containing nucleoside triphosphate hydrolases"/>
    <property type="match status" value="1"/>
</dbReference>
<dbReference type="InterPro" id="IPR041027">
    <property type="entry name" value="FtsK_alpha"/>
</dbReference>
<dbReference type="PANTHER" id="PTHR22683:SF41">
    <property type="entry name" value="DNA TRANSLOCASE FTSK"/>
    <property type="match status" value="1"/>
</dbReference>
<sequence>MTKKEKTAALVAGIALFVTAAVFTISIFLGVFDYGTSGNFLAGFGRMLVSVYGFCSALIPAFFFTAGVFCFSAKWSLSRALCLAISVIPFITMFSAERTSRLIARADVSPIAALKIITLMVMAILLVVLEYLLTVMIASRISSGKSLTKAALELALSLKNHTKNAVHKNSERKNKTAVQKTDAKVPAKEEPAPEKPLPLSNEDATVSEAKLYDEDIWSIDDEGNVKEQESAFVQNGAPVNEVTPAFEEDSADDRDIIDEFESENMINVQSVAEEDVQDEKSDKDAEGGAEDNADSYEDTVSLQDSTFPDEEMPFDDDEFLTEDEEEDYPELMNDGEEDVQDESTDEDVSESGSIIEDNFNIEDNEPSEDTDGFETVSDAEDDDYDIEDDLEDNTEEIGENSQDAGFGVESEEENADVLPSADTVLKLPAPEPNPQTRSMVSALDEVFSRMDDDARRAALNSSTKTESERIDPTAPPVVDSNGQPIAVTTDAQGNTTPVKIPPKRRVKHGPYKISTELLTAYDENPYWIIDDDTKKAAQNLKETLREFKIEAEVVGIRKGPVVTMFEILPARGINVRKIVGLQDNIALRLAASSVRIVAPIPGKSAVGIEIPNSNRAIVSFRECIEKNTPEWKKMAVPVILGKDIQGETQIMDLVKTPHLLIAGSTGSGKSVCVNSMILSILYKRSPNEVKLILIDPKIVELKLYNGIPHLLTPVITDPKRAMQALQYCLCEMERRYALLDSLGCRDISSYNRKIVEQHIATEKIPYLIVVIDEFADLMATTGKQLESVVARLAAMSRAVGIHLVLATQRPSIDVITGLIKANIPSRVAFMVASKMDSRIIIDQVGAEKLLGKGDMLYASATDPFPVRIQGAFISDQEVEDVVDAVKEWGEPEYIDDEIFVDDDDDENSDQMSLFSGDGEDPLYEKALQIVVQAGKASASYIQRRLKIGYNRAARLVEDMEDRGIVGPANGSKPREIIHMP</sequence>
<feature type="region of interest" description="Disordered" evidence="6">
    <location>
        <begin position="164"/>
        <end position="200"/>
    </location>
</feature>
<feature type="transmembrane region" description="Helical" evidence="7">
    <location>
        <begin position="51"/>
        <end position="73"/>
    </location>
</feature>
<comment type="similarity">
    <text evidence="1">Belongs to the FtsK/SpoIIIE/SftA family.</text>
</comment>
<evidence type="ECO:0000259" key="8">
    <source>
        <dbReference type="PROSITE" id="PS50901"/>
    </source>
</evidence>
<evidence type="ECO:0000256" key="4">
    <source>
        <dbReference type="ARBA" id="ARBA00023125"/>
    </source>
</evidence>
<dbReference type="PROSITE" id="PS50901">
    <property type="entry name" value="FTSK"/>
    <property type="match status" value="1"/>
</dbReference>
<dbReference type="GO" id="GO:0003677">
    <property type="term" value="F:DNA binding"/>
    <property type="evidence" value="ECO:0007669"/>
    <property type="project" value="UniProtKB-KW"/>
</dbReference>
<keyword evidence="2 5" id="KW-0547">Nucleotide-binding</keyword>
<dbReference type="Proteomes" id="UP000595224">
    <property type="component" value="Chromosome"/>
</dbReference>
<keyword evidence="3 5" id="KW-0067">ATP-binding</keyword>
<dbReference type="GO" id="GO:0005524">
    <property type="term" value="F:ATP binding"/>
    <property type="evidence" value="ECO:0007669"/>
    <property type="project" value="UniProtKB-UniRule"/>
</dbReference>
<evidence type="ECO:0000256" key="2">
    <source>
        <dbReference type="ARBA" id="ARBA00022741"/>
    </source>
</evidence>
<dbReference type="SMART" id="SM00843">
    <property type="entry name" value="Ftsk_gamma"/>
    <property type="match status" value="1"/>
</dbReference>
<dbReference type="Gene3D" id="1.10.10.10">
    <property type="entry name" value="Winged helix-like DNA-binding domain superfamily/Winged helix DNA-binding domain"/>
    <property type="match status" value="1"/>
</dbReference>
<dbReference type="EMBL" id="CP064936">
    <property type="protein sequence ID" value="QQA00963.1"/>
    <property type="molecule type" value="Genomic_DNA"/>
</dbReference>
<dbReference type="Pfam" id="PF17854">
    <property type="entry name" value="FtsK_alpha"/>
    <property type="match status" value="1"/>
</dbReference>
<dbReference type="InterPro" id="IPR027417">
    <property type="entry name" value="P-loop_NTPase"/>
</dbReference>
<evidence type="ECO:0000256" key="6">
    <source>
        <dbReference type="SAM" id="MobiDB-lite"/>
    </source>
</evidence>
<dbReference type="InterPro" id="IPR002543">
    <property type="entry name" value="FtsK_dom"/>
</dbReference>
<dbReference type="InterPro" id="IPR050206">
    <property type="entry name" value="FtsK/SpoIIIE/SftA"/>
</dbReference>
<feature type="domain" description="FtsK" evidence="8">
    <location>
        <begin position="645"/>
        <end position="838"/>
    </location>
</feature>
<feature type="region of interest" description="Disordered" evidence="6">
    <location>
        <begin position="456"/>
        <end position="504"/>
    </location>
</feature>
<evidence type="ECO:0000313" key="10">
    <source>
        <dbReference type="Proteomes" id="UP000595224"/>
    </source>
</evidence>
<proteinExistence type="inferred from homology"/>
<accession>A0A7T3RD79</accession>
<feature type="compositionally biased region" description="Basic and acidic residues" evidence="6">
    <location>
        <begin position="181"/>
        <end position="193"/>
    </location>
</feature>
<feature type="compositionally biased region" description="Acidic residues" evidence="6">
    <location>
        <begin position="287"/>
        <end position="297"/>
    </location>
</feature>
<keyword evidence="7" id="KW-1133">Transmembrane helix</keyword>
<feature type="transmembrane region" description="Helical" evidence="7">
    <location>
        <begin position="116"/>
        <end position="139"/>
    </location>
</feature>
<keyword evidence="7" id="KW-0812">Transmembrane</keyword>
<dbReference type="Pfam" id="PF01580">
    <property type="entry name" value="FtsK_SpoIIIE"/>
    <property type="match status" value="1"/>
</dbReference>
<protein>
    <recommendedName>
        <fullName evidence="8">FtsK domain-containing protein</fullName>
    </recommendedName>
</protein>
<dbReference type="InterPro" id="IPR018541">
    <property type="entry name" value="Ftsk_gamma"/>
</dbReference>
<dbReference type="PANTHER" id="PTHR22683">
    <property type="entry name" value="SPORULATION PROTEIN RELATED"/>
    <property type="match status" value="1"/>
</dbReference>
<feature type="compositionally biased region" description="Acidic residues" evidence="6">
    <location>
        <begin position="359"/>
        <end position="398"/>
    </location>
</feature>
<evidence type="ECO:0000256" key="3">
    <source>
        <dbReference type="ARBA" id="ARBA00022840"/>
    </source>
</evidence>
<evidence type="ECO:0000256" key="5">
    <source>
        <dbReference type="PROSITE-ProRule" id="PRU00289"/>
    </source>
</evidence>
<gene>
    <name evidence="9" type="ORF">IWA51_12035</name>
</gene>
<dbReference type="InterPro" id="IPR003593">
    <property type="entry name" value="AAA+_ATPase"/>
</dbReference>
<feature type="compositionally biased region" description="Acidic residues" evidence="6">
    <location>
        <begin position="307"/>
        <end position="349"/>
    </location>
</feature>
<dbReference type="Gene3D" id="3.30.980.40">
    <property type="match status" value="1"/>
</dbReference>
<feature type="transmembrane region" description="Helical" evidence="7">
    <location>
        <begin position="7"/>
        <end position="31"/>
    </location>
</feature>
<keyword evidence="10" id="KW-1185">Reference proteome</keyword>
<keyword evidence="4" id="KW-0238">DNA-binding</keyword>
<dbReference type="SUPFAM" id="SSF46785">
    <property type="entry name" value="Winged helix' DNA-binding domain"/>
    <property type="match status" value="1"/>
</dbReference>
<evidence type="ECO:0000256" key="7">
    <source>
        <dbReference type="SAM" id="Phobius"/>
    </source>
</evidence>
<organism evidence="9 10">
    <name type="scientific">Treponema peruense</name>
    <dbReference type="NCBI Taxonomy" id="2787628"/>
    <lineage>
        <taxon>Bacteria</taxon>
        <taxon>Pseudomonadati</taxon>
        <taxon>Spirochaetota</taxon>
        <taxon>Spirochaetia</taxon>
        <taxon>Spirochaetales</taxon>
        <taxon>Treponemataceae</taxon>
        <taxon>Treponema</taxon>
    </lineage>
</organism>
<feature type="region of interest" description="Disordered" evidence="6">
    <location>
        <begin position="269"/>
        <end position="418"/>
    </location>
</feature>
<evidence type="ECO:0000256" key="1">
    <source>
        <dbReference type="ARBA" id="ARBA00006474"/>
    </source>
</evidence>
<dbReference type="InterPro" id="IPR036390">
    <property type="entry name" value="WH_DNA-bd_sf"/>
</dbReference>
<dbReference type="RefSeq" id="WP_198442577.1">
    <property type="nucleotide sequence ID" value="NZ_CBCSHE010000005.1"/>
</dbReference>
<dbReference type="CDD" id="cd01127">
    <property type="entry name" value="TrwB_TraG_TraD_VirD4"/>
    <property type="match status" value="1"/>
</dbReference>
<dbReference type="InterPro" id="IPR036388">
    <property type="entry name" value="WH-like_DNA-bd_sf"/>
</dbReference>
<name>A0A7T3RD79_9SPIR</name>